<evidence type="ECO:0000259" key="6">
    <source>
        <dbReference type="Pfam" id="PF00441"/>
    </source>
</evidence>
<dbReference type="Gene3D" id="1.10.540.10">
    <property type="entry name" value="Acyl-CoA dehydrogenase/oxidase, N-terminal domain"/>
    <property type="match status" value="1"/>
</dbReference>
<dbReference type="EMBL" id="LOYH01000055">
    <property type="protein sequence ID" value="KVK81384.1"/>
    <property type="molecule type" value="Genomic_DNA"/>
</dbReference>
<evidence type="ECO:0000256" key="2">
    <source>
        <dbReference type="ARBA" id="ARBA00009347"/>
    </source>
</evidence>
<organism evidence="8 9">
    <name type="scientific">Burkholderia cepacia</name>
    <name type="common">Pseudomonas cepacia</name>
    <dbReference type="NCBI Taxonomy" id="292"/>
    <lineage>
        <taxon>Bacteria</taxon>
        <taxon>Pseudomonadati</taxon>
        <taxon>Pseudomonadota</taxon>
        <taxon>Betaproteobacteria</taxon>
        <taxon>Burkholderiales</taxon>
        <taxon>Burkholderiaceae</taxon>
        <taxon>Burkholderia</taxon>
        <taxon>Burkholderia cepacia complex</taxon>
    </lineage>
</organism>
<dbReference type="AlphaFoldDB" id="A0A103ZKA8"/>
<dbReference type="RefSeq" id="WP_059729996.1">
    <property type="nucleotide sequence ID" value="NZ_LOYH01000055.1"/>
</dbReference>
<dbReference type="Pfam" id="PF02771">
    <property type="entry name" value="Acyl-CoA_dh_N"/>
    <property type="match status" value="1"/>
</dbReference>
<dbReference type="Pfam" id="PF00441">
    <property type="entry name" value="Acyl-CoA_dh_1"/>
    <property type="match status" value="1"/>
</dbReference>
<keyword evidence="5" id="KW-0560">Oxidoreductase</keyword>
<dbReference type="PANTHER" id="PTHR43884:SF20">
    <property type="entry name" value="ACYL-COA DEHYDROGENASE FADE28"/>
    <property type="match status" value="1"/>
</dbReference>
<feature type="domain" description="Acyl-CoA dehydrogenase/oxidase C-terminal" evidence="6">
    <location>
        <begin position="194"/>
        <end position="336"/>
    </location>
</feature>
<evidence type="ECO:0000256" key="4">
    <source>
        <dbReference type="ARBA" id="ARBA00022827"/>
    </source>
</evidence>
<keyword evidence="3" id="KW-0285">Flavoprotein</keyword>
<dbReference type="SUPFAM" id="SSF56645">
    <property type="entry name" value="Acyl-CoA dehydrogenase NM domain-like"/>
    <property type="match status" value="1"/>
</dbReference>
<comment type="cofactor">
    <cofactor evidence="1">
        <name>FAD</name>
        <dbReference type="ChEBI" id="CHEBI:57692"/>
    </cofactor>
</comment>
<dbReference type="InterPro" id="IPR009100">
    <property type="entry name" value="AcylCoA_DH/oxidase_NM_dom_sf"/>
</dbReference>
<proteinExistence type="inferred from homology"/>
<dbReference type="GO" id="GO:0050660">
    <property type="term" value="F:flavin adenine dinucleotide binding"/>
    <property type="evidence" value="ECO:0007669"/>
    <property type="project" value="InterPro"/>
</dbReference>
<comment type="similarity">
    <text evidence="2">Belongs to the acyl-CoA dehydrogenase family.</text>
</comment>
<accession>A0A103ZKA8</accession>
<dbReference type="InterPro" id="IPR036250">
    <property type="entry name" value="AcylCo_DH-like_C"/>
</dbReference>
<evidence type="ECO:0000256" key="3">
    <source>
        <dbReference type="ARBA" id="ARBA00022630"/>
    </source>
</evidence>
<dbReference type="InterPro" id="IPR037069">
    <property type="entry name" value="AcylCoA_DH/ox_N_sf"/>
</dbReference>
<protein>
    <submittedName>
        <fullName evidence="8">Acyl-CoA dehydrogenase</fullName>
    </submittedName>
</protein>
<reference evidence="8 9" key="1">
    <citation type="submission" date="2015-11" db="EMBL/GenBank/DDBJ databases">
        <title>Expanding the genomic diversity of Burkholderia species for the development of highly accurate diagnostics.</title>
        <authorList>
            <person name="Sahl J."/>
            <person name="Keim P."/>
            <person name="Wagner D."/>
        </authorList>
    </citation>
    <scope>NUCLEOTIDE SEQUENCE [LARGE SCALE GENOMIC DNA]</scope>
    <source>
        <strain evidence="8 9">MSMB1302</strain>
    </source>
</reference>
<name>A0A103ZKA8_BURCE</name>
<feature type="domain" description="Acyl-CoA dehydrogenase/oxidase N-terminal" evidence="7">
    <location>
        <begin position="7"/>
        <end position="117"/>
    </location>
</feature>
<evidence type="ECO:0000256" key="5">
    <source>
        <dbReference type="ARBA" id="ARBA00023002"/>
    </source>
</evidence>
<dbReference type="Gene3D" id="1.20.140.10">
    <property type="entry name" value="Butyryl-CoA Dehydrogenase, subunit A, domain 3"/>
    <property type="match status" value="1"/>
</dbReference>
<evidence type="ECO:0000259" key="7">
    <source>
        <dbReference type="Pfam" id="PF02771"/>
    </source>
</evidence>
<gene>
    <name evidence="8" type="ORF">WS90_16520</name>
</gene>
<comment type="caution">
    <text evidence="8">The sequence shown here is derived from an EMBL/GenBank/DDBJ whole genome shotgun (WGS) entry which is preliminary data.</text>
</comment>
<evidence type="ECO:0000313" key="9">
    <source>
        <dbReference type="Proteomes" id="UP000069001"/>
    </source>
</evidence>
<evidence type="ECO:0000256" key="1">
    <source>
        <dbReference type="ARBA" id="ARBA00001974"/>
    </source>
</evidence>
<keyword evidence="4" id="KW-0274">FAD</keyword>
<dbReference type="PANTHER" id="PTHR43884">
    <property type="entry name" value="ACYL-COA DEHYDROGENASE"/>
    <property type="match status" value="1"/>
</dbReference>
<dbReference type="SUPFAM" id="SSF47203">
    <property type="entry name" value="Acyl-CoA dehydrogenase C-terminal domain-like"/>
    <property type="match status" value="1"/>
</dbReference>
<sequence>MDFVFDEDQEALADSVKRLLMTEMTPELIRELWATPTGRSDDLWALFASQGLTAVSVPEAHGGLGLSEAEWALLAQTYGYFGSPEPLLDTALVSAGVLARLPASDWRDALLRDIAEGRARVALVHPANPYAADVHVAQTLLCEHRGELHRVDPSQCAWRAVDSVDPSRRLFTLDWEPSAATRLASADEAAPLLNRALDHGAFAVAAQLLGLTQRVLDVAIDYSAQRKQFGKAIGSYQALKHLLADVAIRYEFARPVVARAAQAIADDHPQRAVFVSHAKLAATSAAQLAARHSMQVHGAIGYTWELDLQIFMKRIWALSGSWGDSAFHKARVADAILGDALPIGPAQTFDLEETHQ</sequence>
<dbReference type="InterPro" id="IPR013786">
    <property type="entry name" value="AcylCoA_DH/ox_N"/>
</dbReference>
<dbReference type="InterPro" id="IPR009075">
    <property type="entry name" value="AcylCo_DH/oxidase_C"/>
</dbReference>
<evidence type="ECO:0000313" key="8">
    <source>
        <dbReference type="EMBL" id="KVK81384.1"/>
    </source>
</evidence>
<dbReference type="Proteomes" id="UP000069001">
    <property type="component" value="Unassembled WGS sequence"/>
</dbReference>
<dbReference type="GO" id="GO:0003995">
    <property type="term" value="F:acyl-CoA dehydrogenase activity"/>
    <property type="evidence" value="ECO:0007669"/>
    <property type="project" value="TreeGrafter"/>
</dbReference>